<feature type="transmembrane region" description="Helical" evidence="1">
    <location>
        <begin position="34"/>
        <end position="52"/>
    </location>
</feature>
<sequence precursor="true">MKNNNIKKIIAVLAALAGLISIIVFIRMNTGDSTITPAVVLMAGMLLLRVGFNKLCGK</sequence>
<evidence type="ECO:0000256" key="1">
    <source>
        <dbReference type="SAM" id="Phobius"/>
    </source>
</evidence>
<dbReference type="EMBL" id="CP002403">
    <property type="protein sequence ID" value="ADU20899.1"/>
    <property type="molecule type" value="Genomic_DNA"/>
</dbReference>
<feature type="transmembrane region" description="Helical" evidence="1">
    <location>
        <begin position="9"/>
        <end position="28"/>
    </location>
</feature>
<dbReference type="HOGENOM" id="CLU_2976551_0_0_9"/>
<dbReference type="RefSeq" id="WP_013497091.1">
    <property type="nucleotide sequence ID" value="NC_014833.1"/>
</dbReference>
<protein>
    <submittedName>
        <fullName evidence="2">Uncharacterized protein</fullName>
    </submittedName>
</protein>
<keyword evidence="1" id="KW-0472">Membrane</keyword>
<organism evidence="2 3">
    <name type="scientific">Ruminococcus albus (strain ATCC 27210 / DSM 20455 / JCM 14654 / NCDO 2250 / 7)</name>
    <dbReference type="NCBI Taxonomy" id="697329"/>
    <lineage>
        <taxon>Bacteria</taxon>
        <taxon>Bacillati</taxon>
        <taxon>Bacillota</taxon>
        <taxon>Clostridia</taxon>
        <taxon>Eubacteriales</taxon>
        <taxon>Oscillospiraceae</taxon>
        <taxon>Ruminococcus</taxon>
    </lineage>
</organism>
<proteinExistence type="predicted"/>
<dbReference type="AlphaFoldDB" id="E6UDS1"/>
<evidence type="ECO:0000313" key="2">
    <source>
        <dbReference type="EMBL" id="ADU20899.1"/>
    </source>
</evidence>
<keyword evidence="1" id="KW-1133">Transmembrane helix</keyword>
<dbReference type="KEGG" id="ral:Rumal_0342"/>
<accession>E6UDS1</accession>
<evidence type="ECO:0000313" key="3">
    <source>
        <dbReference type="Proteomes" id="UP000006919"/>
    </source>
</evidence>
<dbReference type="Proteomes" id="UP000006919">
    <property type="component" value="Chromosome"/>
</dbReference>
<keyword evidence="1" id="KW-0812">Transmembrane</keyword>
<name>E6UDS1_RUMA7</name>
<dbReference type="STRING" id="697329.Rumal_0342"/>
<gene>
    <name evidence="2" type="ordered locus">Rumal_0342</name>
</gene>
<reference evidence="2 3" key="1">
    <citation type="journal article" date="2011" name="J. Bacteriol.">
        <title>Complete genome of the cellulolytic ruminal bacterium Ruminococcus albus 7.</title>
        <authorList>
            <person name="Suen G."/>
            <person name="Stevenson D.M."/>
            <person name="Bruce D.C."/>
            <person name="Chertkov O."/>
            <person name="Copeland A."/>
            <person name="Cheng J.F."/>
            <person name="Detter C."/>
            <person name="Detter J.C."/>
            <person name="Goodwin L.A."/>
            <person name="Han C.S."/>
            <person name="Hauser L.J."/>
            <person name="Ivanova N.N."/>
            <person name="Kyrpides N.C."/>
            <person name="Land M.L."/>
            <person name="Lapidus A."/>
            <person name="Lucas S."/>
            <person name="Ovchinnikova G."/>
            <person name="Pitluck S."/>
            <person name="Tapia R."/>
            <person name="Woyke T."/>
            <person name="Boyum J."/>
            <person name="Mead D."/>
            <person name="Weimer P.J."/>
        </authorList>
    </citation>
    <scope>NUCLEOTIDE SEQUENCE [LARGE SCALE GENOMIC DNA]</scope>
    <source>
        <strain evidence="3">ATCC 27210 / DSM 20455 / JCM 14654 / NCDO 2250 / 7</strain>
    </source>
</reference>